<dbReference type="SMART" id="SM00448">
    <property type="entry name" value="REC"/>
    <property type="match status" value="1"/>
</dbReference>
<dbReference type="InterPro" id="IPR004358">
    <property type="entry name" value="Sig_transdc_His_kin-like_C"/>
</dbReference>
<keyword evidence="10" id="KW-1133">Transmembrane helix</keyword>
<dbReference type="EC" id="2.7.13.3" evidence="2"/>
<evidence type="ECO:0000256" key="5">
    <source>
        <dbReference type="ARBA" id="ARBA00022741"/>
    </source>
</evidence>
<dbReference type="InterPro" id="IPR003661">
    <property type="entry name" value="HisK_dim/P_dom"/>
</dbReference>
<protein>
    <recommendedName>
        <fullName evidence="2">histidine kinase</fullName>
        <ecNumber evidence="2">2.7.13.3</ecNumber>
    </recommendedName>
</protein>
<keyword evidence="14" id="KW-1185">Reference proteome</keyword>
<dbReference type="Pfam" id="PF00512">
    <property type="entry name" value="HisKA"/>
    <property type="match status" value="1"/>
</dbReference>
<feature type="transmembrane region" description="Helical" evidence="10">
    <location>
        <begin position="214"/>
        <end position="234"/>
    </location>
</feature>
<dbReference type="InterPro" id="IPR003594">
    <property type="entry name" value="HATPase_dom"/>
</dbReference>
<feature type="domain" description="Response regulatory" evidence="12">
    <location>
        <begin position="700"/>
        <end position="816"/>
    </location>
</feature>
<evidence type="ECO:0000256" key="7">
    <source>
        <dbReference type="ARBA" id="ARBA00022840"/>
    </source>
</evidence>
<comment type="catalytic activity">
    <reaction evidence="1">
        <text>ATP + protein L-histidine = ADP + protein N-phospho-L-histidine.</text>
        <dbReference type="EC" id="2.7.13.3"/>
    </reaction>
</comment>
<feature type="transmembrane region" description="Helical" evidence="10">
    <location>
        <begin position="274"/>
        <end position="294"/>
    </location>
</feature>
<feature type="transmembrane region" description="Helical" evidence="10">
    <location>
        <begin position="241"/>
        <end position="259"/>
    </location>
</feature>
<accession>A0ABM9C9L0</accession>
<dbReference type="SMART" id="SM00388">
    <property type="entry name" value="HisKA"/>
    <property type="match status" value="1"/>
</dbReference>
<evidence type="ECO:0000259" key="11">
    <source>
        <dbReference type="PROSITE" id="PS50109"/>
    </source>
</evidence>
<dbReference type="PROSITE" id="PS50110">
    <property type="entry name" value="RESPONSE_REGULATORY"/>
    <property type="match status" value="1"/>
</dbReference>
<evidence type="ECO:0000256" key="2">
    <source>
        <dbReference type="ARBA" id="ARBA00012438"/>
    </source>
</evidence>
<dbReference type="CDD" id="cd00082">
    <property type="entry name" value="HisKA"/>
    <property type="match status" value="1"/>
</dbReference>
<evidence type="ECO:0000256" key="3">
    <source>
        <dbReference type="ARBA" id="ARBA00022553"/>
    </source>
</evidence>
<keyword evidence="7" id="KW-0067">ATP-binding</keyword>
<dbReference type="Gene3D" id="1.10.287.130">
    <property type="match status" value="1"/>
</dbReference>
<sequence>MTKTKVSLILLLFLILITALRLVWIEWQKTPPQPHAVQGQLDVRDWNFDSNRSVSLKGQWEFYPHELIMKEDAGSSPAASRAAAGFIDVPQSWGKALSPSDGSPIGYGSYRLFIKVNPDERRHYSIRVANIPSASALFVDGKLLGRSGEPAAAIDQHTASNMPYTVTFTTNKNEIDVVIQVANFYNHEKGGIFQEIRFGSDTTVAKEVQFSRTLQLLVSIVLLMHVIYAIILYLIGIRQRVLLFLSLLVSFAIITILTSDDLLLFDWLQVNYEWFIKIRMLAYLGSALLLLEFVKRLLPEYYSIRLFRWLTWTSIVYCCFLIVLPFEQVINIKQIHSFLVWIPFLIVPVLMLLTTLRRDKDAIYLLLGATSISVNMVWGFLKSSIWVELTYYPIDMIITFIAFATFCFKRYFRTAVQTTKLAEQLKASDQLKDDFLANTSHELRNPLHGIINIAQTVLDSERQNIDNANVKSMELLVTIGRRMSFVLNDLLDLTLLKESGIRLQPASIQIQPVAAGVLDMLRFMTEGKPVRFINSIKASFPNVHADENRLIQILFNLLHNALKYTNEGHITIDARIVDGKACILIRDTGIGMDEETQQSIFKPYHQGAYTIGELGGGIGLGLSICKQLVELHGGKLEVQSIPGQGSEFSFTLPLSVSNEGSQLSAAPSSLINKQTAAALASDEIAPVVIQEQQPAADRPKILVVDDDPLNLTILVQILSLEQYEIVTTTTSADALSMLDNSEWDLLISDVMMPRMSGYELTSAVRKRFSSSELPVLLLTARSRAEDVEAGFLSGANDYVSKPVDAIELRSRVRALTALKRSVRERFRMEAAWLQAQIQPHFLFNTLNSIAALSEIDSARMVALIERFGHYLQASFDFRNTERFVQIQHELELVRAYLFIEKERFEERLQVNWEVPEHMKFLIPPLSIQPLVENAVRHGIMKRIRGGTLHIKITDHDSYAEIIIADDGVGMDDVNVLQYPSAGSSYERISGVGLHNTDRRLKQIYGKGLQIESEPNKGTTITFIVYK</sequence>
<evidence type="ECO:0000256" key="1">
    <source>
        <dbReference type="ARBA" id="ARBA00000085"/>
    </source>
</evidence>
<dbReference type="InterPro" id="IPR005467">
    <property type="entry name" value="His_kinase_dom"/>
</dbReference>
<dbReference type="InterPro" id="IPR008979">
    <property type="entry name" value="Galactose-bd-like_sf"/>
</dbReference>
<dbReference type="SUPFAM" id="SSF52172">
    <property type="entry name" value="CheY-like"/>
    <property type="match status" value="1"/>
</dbReference>
<dbReference type="GO" id="GO:0004673">
    <property type="term" value="F:protein histidine kinase activity"/>
    <property type="evidence" value="ECO:0007669"/>
    <property type="project" value="UniProtKB-EC"/>
</dbReference>
<reference evidence="13" key="1">
    <citation type="submission" date="2022-01" db="EMBL/GenBank/DDBJ databases">
        <authorList>
            <person name="Criscuolo A."/>
        </authorList>
    </citation>
    <scope>NUCLEOTIDE SEQUENCE</scope>
    <source>
        <strain evidence="13">CIP111893</strain>
    </source>
</reference>
<keyword evidence="6 13" id="KW-0418">Kinase</keyword>
<proteinExistence type="predicted"/>
<dbReference type="Pfam" id="PF00072">
    <property type="entry name" value="Response_reg"/>
    <property type="match status" value="1"/>
</dbReference>
<dbReference type="EMBL" id="CAKMMF010000013">
    <property type="protein sequence ID" value="CAH1206710.1"/>
    <property type="molecule type" value="Genomic_DNA"/>
</dbReference>
<evidence type="ECO:0000256" key="4">
    <source>
        <dbReference type="ARBA" id="ARBA00022679"/>
    </source>
</evidence>
<dbReference type="Pfam" id="PF06580">
    <property type="entry name" value="His_kinase"/>
    <property type="match status" value="1"/>
</dbReference>
<feature type="transmembrane region" description="Helical" evidence="10">
    <location>
        <begin position="363"/>
        <end position="381"/>
    </location>
</feature>
<dbReference type="PANTHER" id="PTHR43047">
    <property type="entry name" value="TWO-COMPONENT HISTIDINE PROTEIN KINASE"/>
    <property type="match status" value="1"/>
</dbReference>
<name>A0ABM9C9L0_9BACL</name>
<dbReference type="Pfam" id="PF07695">
    <property type="entry name" value="7TMR-DISM_7TM"/>
    <property type="match status" value="1"/>
</dbReference>
<keyword evidence="4 13" id="KW-0808">Transferase</keyword>
<dbReference type="Pfam" id="PF02518">
    <property type="entry name" value="HATPase_c"/>
    <property type="match status" value="2"/>
</dbReference>
<dbReference type="InterPro" id="IPR001789">
    <property type="entry name" value="Sig_transdc_resp-reg_receiver"/>
</dbReference>
<feature type="domain" description="Histidine kinase" evidence="11">
    <location>
        <begin position="438"/>
        <end position="656"/>
    </location>
</feature>
<keyword evidence="10" id="KW-0472">Membrane</keyword>
<keyword evidence="8" id="KW-0902">Two-component regulatory system</keyword>
<evidence type="ECO:0000256" key="9">
    <source>
        <dbReference type="PROSITE-ProRule" id="PRU00169"/>
    </source>
</evidence>
<dbReference type="PANTHER" id="PTHR43047:SF72">
    <property type="entry name" value="OSMOSENSING HISTIDINE PROTEIN KINASE SLN1"/>
    <property type="match status" value="1"/>
</dbReference>
<dbReference type="Proteomes" id="UP000838686">
    <property type="component" value="Unassembled WGS sequence"/>
</dbReference>
<evidence type="ECO:0000313" key="13">
    <source>
        <dbReference type="EMBL" id="CAH1206710.1"/>
    </source>
</evidence>
<keyword evidence="10" id="KW-0812">Transmembrane</keyword>
<evidence type="ECO:0000313" key="14">
    <source>
        <dbReference type="Proteomes" id="UP000838686"/>
    </source>
</evidence>
<dbReference type="InterPro" id="IPR011006">
    <property type="entry name" value="CheY-like_superfamily"/>
</dbReference>
<dbReference type="SUPFAM" id="SSF47384">
    <property type="entry name" value="Homodimeric domain of signal transducing histidine kinase"/>
    <property type="match status" value="1"/>
</dbReference>
<dbReference type="InterPro" id="IPR036890">
    <property type="entry name" value="HATPase_C_sf"/>
</dbReference>
<dbReference type="Gene3D" id="2.60.120.260">
    <property type="entry name" value="Galactose-binding domain-like"/>
    <property type="match status" value="1"/>
</dbReference>
<evidence type="ECO:0000256" key="10">
    <source>
        <dbReference type="SAM" id="Phobius"/>
    </source>
</evidence>
<feature type="transmembrane region" description="Helical" evidence="10">
    <location>
        <begin position="338"/>
        <end position="356"/>
    </location>
</feature>
<gene>
    <name evidence="13" type="primary">rcsC_12</name>
    <name evidence="13" type="ORF">PAECIP111893_02591</name>
</gene>
<feature type="transmembrane region" description="Helical" evidence="10">
    <location>
        <begin position="393"/>
        <end position="412"/>
    </location>
</feature>
<keyword evidence="3 9" id="KW-0597">Phosphoprotein</keyword>
<dbReference type="SUPFAM" id="SSF49785">
    <property type="entry name" value="Galactose-binding domain-like"/>
    <property type="match status" value="1"/>
</dbReference>
<dbReference type="PRINTS" id="PR00344">
    <property type="entry name" value="BCTRLSENSOR"/>
</dbReference>
<dbReference type="InterPro" id="IPR036097">
    <property type="entry name" value="HisK_dim/P_sf"/>
</dbReference>
<feature type="modified residue" description="4-aspartylphosphate" evidence="9">
    <location>
        <position position="749"/>
    </location>
</feature>
<dbReference type="InterPro" id="IPR011623">
    <property type="entry name" value="7TMR_DISM_rcpt_extracell_dom1"/>
</dbReference>
<dbReference type="InterPro" id="IPR010559">
    <property type="entry name" value="Sig_transdc_His_kin_internal"/>
</dbReference>
<organism evidence="13 14">
    <name type="scientific">Paenibacillus plantiphilus</name>
    <dbReference type="NCBI Taxonomy" id="2905650"/>
    <lineage>
        <taxon>Bacteria</taxon>
        <taxon>Bacillati</taxon>
        <taxon>Bacillota</taxon>
        <taxon>Bacilli</taxon>
        <taxon>Bacillales</taxon>
        <taxon>Paenibacillaceae</taxon>
        <taxon>Paenibacillus</taxon>
    </lineage>
</organism>
<dbReference type="Gene3D" id="3.30.565.10">
    <property type="entry name" value="Histidine kinase-like ATPase, C-terminal domain"/>
    <property type="match status" value="2"/>
</dbReference>
<dbReference type="Gene3D" id="3.40.50.2300">
    <property type="match status" value="1"/>
</dbReference>
<dbReference type="PROSITE" id="PS50109">
    <property type="entry name" value="HIS_KIN"/>
    <property type="match status" value="1"/>
</dbReference>
<dbReference type="SMART" id="SM00387">
    <property type="entry name" value="HATPase_c"/>
    <property type="match status" value="2"/>
</dbReference>
<dbReference type="SUPFAM" id="SSF55874">
    <property type="entry name" value="ATPase domain of HSP90 chaperone/DNA topoisomerase II/histidine kinase"/>
    <property type="match status" value="2"/>
</dbReference>
<feature type="transmembrane region" description="Helical" evidence="10">
    <location>
        <begin position="306"/>
        <end position="326"/>
    </location>
</feature>
<evidence type="ECO:0000259" key="12">
    <source>
        <dbReference type="PROSITE" id="PS50110"/>
    </source>
</evidence>
<keyword evidence="5" id="KW-0547">Nucleotide-binding</keyword>
<comment type="caution">
    <text evidence="13">The sequence shown here is derived from an EMBL/GenBank/DDBJ whole genome shotgun (WGS) entry which is preliminary data.</text>
</comment>
<evidence type="ECO:0000256" key="8">
    <source>
        <dbReference type="ARBA" id="ARBA00023012"/>
    </source>
</evidence>
<evidence type="ECO:0000256" key="6">
    <source>
        <dbReference type="ARBA" id="ARBA00022777"/>
    </source>
</evidence>